<feature type="transmembrane region" description="Helical" evidence="1">
    <location>
        <begin position="142"/>
        <end position="159"/>
    </location>
</feature>
<keyword evidence="1" id="KW-0472">Membrane</keyword>
<gene>
    <name evidence="2" type="ORF">J2S73_002475</name>
</gene>
<dbReference type="Pfam" id="PF09933">
    <property type="entry name" value="DUF2165"/>
    <property type="match status" value="1"/>
</dbReference>
<evidence type="ECO:0000313" key="3">
    <source>
        <dbReference type="Proteomes" id="UP001229244"/>
    </source>
</evidence>
<dbReference type="EMBL" id="JAUSUL010000002">
    <property type="protein sequence ID" value="MDQ0316018.1"/>
    <property type="molecule type" value="Genomic_DNA"/>
</dbReference>
<evidence type="ECO:0000313" key="2">
    <source>
        <dbReference type="EMBL" id="MDQ0316018.1"/>
    </source>
</evidence>
<sequence length="169" mass="18958">MLMIRVSKILLTAGLAGFCFLVTLGNLADYGTNWQFVHHVLSMDTIFPDSDLKWRAVRSEEAQRTAYALIIIAEGLTFLAFLAATIAMARRITASKAAFQRAKSVTAIGVTLGFLLWFVGFMTVGGEWFAMWQSEMWNGQEAAFRFYMTILAVGIYVFLDNDGERPQHL</sequence>
<keyword evidence="1" id="KW-1133">Transmembrane helix</keyword>
<feature type="transmembrane region" description="Helical" evidence="1">
    <location>
        <begin position="66"/>
        <end position="87"/>
    </location>
</feature>
<comment type="caution">
    <text evidence="2">The sequence shown here is derived from an EMBL/GenBank/DDBJ whole genome shotgun (WGS) entry which is preliminary data.</text>
</comment>
<keyword evidence="1" id="KW-0812">Transmembrane</keyword>
<reference evidence="2" key="1">
    <citation type="submission" date="2023-07" db="EMBL/GenBank/DDBJ databases">
        <title>Genomic Encyclopedia of Type Strains, Phase IV (KMG-IV): sequencing the most valuable type-strain genomes for metagenomic binning, comparative biology and taxonomic classification.</title>
        <authorList>
            <person name="Goeker M."/>
        </authorList>
    </citation>
    <scope>NUCLEOTIDE SEQUENCE</scope>
    <source>
        <strain evidence="2">DSM 21202</strain>
    </source>
</reference>
<organism evidence="2 3">
    <name type="scientific">Amorphus orientalis</name>
    <dbReference type="NCBI Taxonomy" id="649198"/>
    <lineage>
        <taxon>Bacteria</taxon>
        <taxon>Pseudomonadati</taxon>
        <taxon>Pseudomonadota</taxon>
        <taxon>Alphaproteobacteria</taxon>
        <taxon>Hyphomicrobiales</taxon>
        <taxon>Amorphaceae</taxon>
        <taxon>Amorphus</taxon>
    </lineage>
</organism>
<proteinExistence type="predicted"/>
<accession>A0AAE4AT85</accession>
<dbReference type="InterPro" id="IPR018681">
    <property type="entry name" value="DUF2165_transmembrane"/>
</dbReference>
<keyword evidence="3" id="KW-1185">Reference proteome</keyword>
<feature type="transmembrane region" description="Helical" evidence="1">
    <location>
        <begin position="107"/>
        <end position="130"/>
    </location>
</feature>
<dbReference type="Proteomes" id="UP001229244">
    <property type="component" value="Unassembled WGS sequence"/>
</dbReference>
<dbReference type="AlphaFoldDB" id="A0AAE4AT85"/>
<dbReference type="RefSeq" id="WP_306885844.1">
    <property type="nucleotide sequence ID" value="NZ_JAUSUL010000002.1"/>
</dbReference>
<protein>
    <submittedName>
        <fullName evidence="2">Small integral membrane protein</fullName>
    </submittedName>
</protein>
<evidence type="ECO:0000256" key="1">
    <source>
        <dbReference type="SAM" id="Phobius"/>
    </source>
</evidence>
<name>A0AAE4AT85_9HYPH</name>